<accession>A0AAD7IKQ6</accession>
<reference evidence="2" key="1">
    <citation type="submission" date="2023-03" db="EMBL/GenBank/DDBJ databases">
        <title>Massive genome expansion in bonnet fungi (Mycena s.s.) driven by repeated elements and novel gene families across ecological guilds.</title>
        <authorList>
            <consortium name="Lawrence Berkeley National Laboratory"/>
            <person name="Harder C.B."/>
            <person name="Miyauchi S."/>
            <person name="Viragh M."/>
            <person name="Kuo A."/>
            <person name="Thoen E."/>
            <person name="Andreopoulos B."/>
            <person name="Lu D."/>
            <person name="Skrede I."/>
            <person name="Drula E."/>
            <person name="Henrissat B."/>
            <person name="Morin E."/>
            <person name="Kohler A."/>
            <person name="Barry K."/>
            <person name="LaButti K."/>
            <person name="Morin E."/>
            <person name="Salamov A."/>
            <person name="Lipzen A."/>
            <person name="Mereny Z."/>
            <person name="Hegedus B."/>
            <person name="Baldrian P."/>
            <person name="Stursova M."/>
            <person name="Weitz H."/>
            <person name="Taylor A."/>
            <person name="Grigoriev I.V."/>
            <person name="Nagy L.G."/>
            <person name="Martin F."/>
            <person name="Kauserud H."/>
        </authorList>
    </citation>
    <scope>NUCLEOTIDE SEQUENCE</scope>
    <source>
        <strain evidence="2">CBHHK182m</strain>
    </source>
</reference>
<organism evidence="2 3">
    <name type="scientific">Mycena metata</name>
    <dbReference type="NCBI Taxonomy" id="1033252"/>
    <lineage>
        <taxon>Eukaryota</taxon>
        <taxon>Fungi</taxon>
        <taxon>Dikarya</taxon>
        <taxon>Basidiomycota</taxon>
        <taxon>Agaricomycotina</taxon>
        <taxon>Agaricomycetes</taxon>
        <taxon>Agaricomycetidae</taxon>
        <taxon>Agaricales</taxon>
        <taxon>Marasmiineae</taxon>
        <taxon>Mycenaceae</taxon>
        <taxon>Mycena</taxon>
    </lineage>
</organism>
<evidence type="ECO:0000313" key="3">
    <source>
        <dbReference type="Proteomes" id="UP001215598"/>
    </source>
</evidence>
<name>A0AAD7IKQ6_9AGAR</name>
<protein>
    <submittedName>
        <fullName evidence="2">Uncharacterized protein</fullName>
    </submittedName>
</protein>
<feature type="compositionally biased region" description="Acidic residues" evidence="1">
    <location>
        <begin position="371"/>
        <end position="382"/>
    </location>
</feature>
<sequence>MAKKRGRAAESSSSESDSDSDSHHSKSGSDTPTDDGRSSPEIGPDATQEALYRALRKQQSLVNEVRGESKRMRRKLADVTNSTKPPKKGHKRQKRDHNTAASDCELEDIRVLGRKFAVTNMLWLRDKKKAFTTPVDDAYNPRERFETKSSKVQGQLADLRDILPEALQKKMKCMEKNGLADAFRAGMSDQRSTMSHRIRRAAGPDIFGCTSQQLLTSASRAENFHKRIGWVPDPENATGGKYDPWIVEILHKDYEGKFDRDTVFLSPTLQYIFAAIERGPSAVALLQAGKEPVVQAETNDQIWGSVQTTPGDITGSAVLTYLEYLTTGLEKRKASVINIFRVWDAIFYPNSMASGSADDGKSTAAAMDALNADEEVVESEEE</sequence>
<comment type="caution">
    <text evidence="2">The sequence shown here is derived from an EMBL/GenBank/DDBJ whole genome shotgun (WGS) entry which is preliminary data.</text>
</comment>
<feature type="compositionally biased region" description="Basic residues" evidence="1">
    <location>
        <begin position="85"/>
        <end position="95"/>
    </location>
</feature>
<keyword evidence="3" id="KW-1185">Reference proteome</keyword>
<evidence type="ECO:0000256" key="1">
    <source>
        <dbReference type="SAM" id="MobiDB-lite"/>
    </source>
</evidence>
<dbReference type="AlphaFoldDB" id="A0AAD7IKQ6"/>
<feature type="region of interest" description="Disordered" evidence="1">
    <location>
        <begin position="1"/>
        <end position="101"/>
    </location>
</feature>
<dbReference type="Proteomes" id="UP001215598">
    <property type="component" value="Unassembled WGS sequence"/>
</dbReference>
<dbReference type="EMBL" id="JARKIB010000087">
    <property type="protein sequence ID" value="KAJ7744403.1"/>
    <property type="molecule type" value="Genomic_DNA"/>
</dbReference>
<evidence type="ECO:0000313" key="2">
    <source>
        <dbReference type="EMBL" id="KAJ7744403.1"/>
    </source>
</evidence>
<feature type="region of interest" description="Disordered" evidence="1">
    <location>
        <begin position="356"/>
        <end position="382"/>
    </location>
</feature>
<gene>
    <name evidence="2" type="ORF">B0H16DRAFT_1463279</name>
</gene>
<proteinExistence type="predicted"/>